<proteinExistence type="predicted"/>
<name>A0AAD4H4W6_9FUNG</name>
<dbReference type="GO" id="GO:0019005">
    <property type="term" value="C:SCF ubiquitin ligase complex"/>
    <property type="evidence" value="ECO:0007669"/>
    <property type="project" value="TreeGrafter"/>
</dbReference>
<accession>A0AAD4H4W6</accession>
<dbReference type="Gene3D" id="3.80.10.10">
    <property type="entry name" value="Ribonuclease Inhibitor"/>
    <property type="match status" value="4"/>
</dbReference>
<dbReference type="SUPFAM" id="SSF52047">
    <property type="entry name" value="RNI-like"/>
    <property type="match status" value="1"/>
</dbReference>
<sequence length="827" mass="92282">MTKALGSFNLDGWRTLAKYCPQIRLIRLENNTMATNCLPDLATVVTDFPWLESLELVDFYFGKDPDLVALDEHLQVLEKQQNGKPHPLKRIYFTGALGQPAKVLLDALALSSLSMESLTIGKTPSPYRSDSFEQTSGSHMLEFNVPWSCLNTLTRLDISMVPFPDKVSLRQFFGQVEQSNCLWSLGLSPSHLRALYVNSNSNGTGENNSNNINHTTLPVLGFILPTLHTVSIGCSIVDKEIYRHHEFGPLLEATPSLKRVDLRPGVGEVGLSERLAREHPTITDQIQITNHKESLVSASVMEYSVVKTTGHRNSVSPTPTTTTPPYLNLPLELWQHIYRFLPHSALLEGALVCSAGALSLPLYCQSQIWASVGADDWVVEGIYQGLRRNAHLLRKVECTAKSQLQVLTNPDCRSITHLDTEQLRFLNAQVLEQILDNNAAGLLGLRVRMDRMLFQVVAGKVGSMKGLKELYVQHWEGVHQEAIATLLEACPHIETLSLGCNSLYPFQLDNLRLDAPLSKTAEGNGSGLEPIQLLLEARPMFKIRSLILDGSAILHEGVVLNLASRCPELESLSMKGCYGIRLTSKFITTLANATPLLRRVNFTNQSVTDDFYSALFTVIPGLKELRATGSSLTDTDIRTMLQNCALSLEALDIGFCTSLESRSVLALLTQCPALEYLDARGVDFNPRDMDAQDTWVCRQLVFLYLEILLPKRAHYTTGEPELIRDSLYRQLSRLDKLKSLHLGAGSKDRGVNILELSLLTGLSSLSTLTRLEKLDIKQLNHAVRSPEVIWMLAHWPRLKAMAILLDTNADVELIRTVHRNHKHIRVW</sequence>
<dbReference type="InterPro" id="IPR032675">
    <property type="entry name" value="LRR_dom_sf"/>
</dbReference>
<evidence type="ECO:0000313" key="1">
    <source>
        <dbReference type="EMBL" id="KAG0273620.1"/>
    </source>
</evidence>
<comment type="caution">
    <text evidence="1">The sequence shown here is derived from an EMBL/GenBank/DDBJ whole genome shotgun (WGS) entry which is preliminary data.</text>
</comment>
<dbReference type="GO" id="GO:0031146">
    <property type="term" value="P:SCF-dependent proteasomal ubiquitin-dependent protein catabolic process"/>
    <property type="evidence" value="ECO:0007669"/>
    <property type="project" value="TreeGrafter"/>
</dbReference>
<protein>
    <submittedName>
        <fullName evidence="1">F-box and leucine-rich repeat protein 4</fullName>
    </submittedName>
</protein>
<dbReference type="PANTHER" id="PTHR13318:SF190">
    <property type="entry name" value="PARTNER OF PAIRED, ISOFORM B"/>
    <property type="match status" value="1"/>
</dbReference>
<dbReference type="Proteomes" id="UP001194580">
    <property type="component" value="Unassembled WGS sequence"/>
</dbReference>
<dbReference type="PANTHER" id="PTHR13318">
    <property type="entry name" value="PARTNER OF PAIRED, ISOFORM B-RELATED"/>
    <property type="match status" value="1"/>
</dbReference>
<dbReference type="AlphaFoldDB" id="A0AAD4H4W6"/>
<gene>
    <name evidence="1" type="primary">FBXL4</name>
    <name evidence="1" type="ORF">BGZ95_010571</name>
</gene>
<dbReference type="EMBL" id="JAAAIL010000718">
    <property type="protein sequence ID" value="KAG0273620.1"/>
    <property type="molecule type" value="Genomic_DNA"/>
</dbReference>
<organism evidence="1 2">
    <name type="scientific">Linnemannia exigua</name>
    <dbReference type="NCBI Taxonomy" id="604196"/>
    <lineage>
        <taxon>Eukaryota</taxon>
        <taxon>Fungi</taxon>
        <taxon>Fungi incertae sedis</taxon>
        <taxon>Mucoromycota</taxon>
        <taxon>Mortierellomycotina</taxon>
        <taxon>Mortierellomycetes</taxon>
        <taxon>Mortierellales</taxon>
        <taxon>Mortierellaceae</taxon>
        <taxon>Linnemannia</taxon>
    </lineage>
</organism>
<evidence type="ECO:0000313" key="2">
    <source>
        <dbReference type="Proteomes" id="UP001194580"/>
    </source>
</evidence>
<reference evidence="1" key="1">
    <citation type="journal article" date="2020" name="Fungal Divers.">
        <title>Resolving the Mortierellaceae phylogeny through synthesis of multi-gene phylogenetics and phylogenomics.</title>
        <authorList>
            <person name="Vandepol N."/>
            <person name="Liber J."/>
            <person name="Desiro A."/>
            <person name="Na H."/>
            <person name="Kennedy M."/>
            <person name="Barry K."/>
            <person name="Grigoriev I.V."/>
            <person name="Miller A.N."/>
            <person name="O'Donnell K."/>
            <person name="Stajich J.E."/>
            <person name="Bonito G."/>
        </authorList>
    </citation>
    <scope>NUCLEOTIDE SEQUENCE</scope>
    <source>
        <strain evidence="1">NRRL 28262</strain>
    </source>
</reference>
<keyword evidence="2" id="KW-1185">Reference proteome</keyword>